<feature type="transmembrane region" description="Helical" evidence="7">
    <location>
        <begin position="83"/>
        <end position="100"/>
    </location>
</feature>
<keyword evidence="10" id="KW-1185">Reference proteome</keyword>
<feature type="transmembrane region" description="Helical" evidence="7">
    <location>
        <begin position="159"/>
        <end position="176"/>
    </location>
</feature>
<feature type="transmembrane region" description="Helical" evidence="7">
    <location>
        <begin position="128"/>
        <end position="147"/>
    </location>
</feature>
<evidence type="ECO:0000313" key="9">
    <source>
        <dbReference type="EMBL" id="MEG3439812.1"/>
    </source>
</evidence>
<dbReference type="EMBL" id="JBAFSM010000061">
    <property type="protein sequence ID" value="MEG3439812.1"/>
    <property type="molecule type" value="Genomic_DNA"/>
</dbReference>
<dbReference type="InterPro" id="IPR002656">
    <property type="entry name" value="Acyl_transf_3_dom"/>
</dbReference>
<dbReference type="Pfam" id="PF01757">
    <property type="entry name" value="Acyl_transf_3"/>
    <property type="match status" value="1"/>
</dbReference>
<dbReference type="Proteomes" id="UP001328733">
    <property type="component" value="Unassembled WGS sequence"/>
</dbReference>
<feature type="transmembrane region" description="Helical" evidence="7">
    <location>
        <begin position="268"/>
        <end position="287"/>
    </location>
</feature>
<comment type="subcellular location">
    <subcellularLocation>
        <location evidence="1">Cell membrane</location>
        <topology evidence="1">Multi-pass membrane protein</topology>
    </subcellularLocation>
</comment>
<dbReference type="EC" id="2.3.1.-" evidence="9"/>
<comment type="similarity">
    <text evidence="2">Belongs to the acyltransferase 3 family.</text>
</comment>
<dbReference type="GO" id="GO:0016413">
    <property type="term" value="F:O-acetyltransferase activity"/>
    <property type="evidence" value="ECO:0007669"/>
    <property type="project" value="TreeGrafter"/>
</dbReference>
<sequence>MEKIRYYGFDHLRGLACLTVVFFHSQVLNPLLRVPVLGDLANIASYNIFPLAVPIFFQISLFLTYSKGGDTQYIIYRKLPQLLKIFGLWTFAGFIEAYWFQKDLHLSSIKNARDLVSWLLKGGVSWELYFLVSLMIITVLAALNQYLYRKTNRSIELQWLFLAVSSLSLYVYQFPLWHPFNFLPYIFSSLIVYQLYQNNPTFLDYKKHFKILIGLSILFVIMSAFEWVGMYDSNRWVLLPPYSRASLVLGGCLIFYIGLILKEPPKGLLLLVANYSLGIYCLHVKFITLLNSFKSVWTMVLPGSLKFLQSSLLFVIVLILSIATVKYLRNIKFLKQFT</sequence>
<feature type="transmembrane region" description="Helical" evidence="7">
    <location>
        <begin position="211"/>
        <end position="230"/>
    </location>
</feature>
<evidence type="ECO:0000256" key="4">
    <source>
        <dbReference type="ARBA" id="ARBA00022692"/>
    </source>
</evidence>
<feature type="transmembrane region" description="Helical" evidence="7">
    <location>
        <begin position="44"/>
        <end position="63"/>
    </location>
</feature>
<keyword evidence="3" id="KW-1003">Cell membrane</keyword>
<dbReference type="GO" id="GO:0005886">
    <property type="term" value="C:plasma membrane"/>
    <property type="evidence" value="ECO:0007669"/>
    <property type="project" value="UniProtKB-SubCell"/>
</dbReference>
<accession>A0AAW9QYQ2</accession>
<reference evidence="9 10" key="1">
    <citation type="submission" date="2024-01" db="EMBL/GenBank/DDBJ databases">
        <title>Genomic insights into the taxonomy and metabolism of the cyanobacterium Pannus brasiliensis CCIBt3594.</title>
        <authorList>
            <person name="Machado M."/>
            <person name="Botero N.B."/>
            <person name="Andreote A.P.D."/>
            <person name="Feitosa A.M.T."/>
            <person name="Popin R."/>
            <person name="Sivonen K."/>
            <person name="Fiore M.F."/>
        </authorList>
    </citation>
    <scope>NUCLEOTIDE SEQUENCE [LARGE SCALE GENOMIC DNA]</scope>
    <source>
        <strain evidence="9 10">CCIBt3594</strain>
    </source>
</reference>
<protein>
    <submittedName>
        <fullName evidence="9">Acyltransferase</fullName>
        <ecNumber evidence="9">2.3.1.-</ecNumber>
    </submittedName>
</protein>
<comment type="caution">
    <text evidence="9">The sequence shown here is derived from an EMBL/GenBank/DDBJ whole genome shotgun (WGS) entry which is preliminary data.</text>
</comment>
<keyword evidence="6 7" id="KW-0472">Membrane</keyword>
<keyword evidence="4 7" id="KW-0812">Transmembrane</keyword>
<dbReference type="GO" id="GO:0009246">
    <property type="term" value="P:enterobacterial common antigen biosynthetic process"/>
    <property type="evidence" value="ECO:0007669"/>
    <property type="project" value="TreeGrafter"/>
</dbReference>
<evidence type="ECO:0000256" key="5">
    <source>
        <dbReference type="ARBA" id="ARBA00022989"/>
    </source>
</evidence>
<evidence type="ECO:0000256" key="6">
    <source>
        <dbReference type="ARBA" id="ARBA00023136"/>
    </source>
</evidence>
<keyword evidence="5 7" id="KW-1133">Transmembrane helix</keyword>
<feature type="transmembrane region" description="Helical" evidence="7">
    <location>
        <begin position="242"/>
        <end position="261"/>
    </location>
</feature>
<dbReference type="RefSeq" id="WP_332867290.1">
    <property type="nucleotide sequence ID" value="NZ_JBAFSM010000061.1"/>
</dbReference>
<dbReference type="PANTHER" id="PTHR40074:SF2">
    <property type="entry name" value="O-ACETYLTRANSFERASE WECH"/>
    <property type="match status" value="1"/>
</dbReference>
<feature type="transmembrane region" description="Helical" evidence="7">
    <location>
        <begin position="307"/>
        <end position="328"/>
    </location>
</feature>
<feature type="domain" description="Acyltransferase 3" evidence="8">
    <location>
        <begin position="7"/>
        <end position="323"/>
    </location>
</feature>
<dbReference type="AlphaFoldDB" id="A0AAW9QYQ2"/>
<feature type="transmembrane region" description="Helical" evidence="7">
    <location>
        <begin position="182"/>
        <end position="199"/>
    </location>
</feature>
<evidence type="ECO:0000313" key="10">
    <source>
        <dbReference type="Proteomes" id="UP001328733"/>
    </source>
</evidence>
<feature type="transmembrane region" description="Helical" evidence="7">
    <location>
        <begin position="12"/>
        <end position="32"/>
    </location>
</feature>
<evidence type="ECO:0000256" key="1">
    <source>
        <dbReference type="ARBA" id="ARBA00004651"/>
    </source>
</evidence>
<evidence type="ECO:0000259" key="8">
    <source>
        <dbReference type="Pfam" id="PF01757"/>
    </source>
</evidence>
<evidence type="ECO:0000256" key="3">
    <source>
        <dbReference type="ARBA" id="ARBA00022475"/>
    </source>
</evidence>
<proteinExistence type="inferred from homology"/>
<gene>
    <name evidence="9" type="ORF">V0288_21975</name>
</gene>
<dbReference type="PANTHER" id="PTHR40074">
    <property type="entry name" value="O-ACETYLTRANSFERASE WECH"/>
    <property type="match status" value="1"/>
</dbReference>
<name>A0AAW9QYQ2_9CHRO</name>
<keyword evidence="9" id="KW-0012">Acyltransferase</keyword>
<evidence type="ECO:0000256" key="7">
    <source>
        <dbReference type="SAM" id="Phobius"/>
    </source>
</evidence>
<organism evidence="9 10">
    <name type="scientific">Pannus brasiliensis CCIBt3594</name>
    <dbReference type="NCBI Taxonomy" id="1427578"/>
    <lineage>
        <taxon>Bacteria</taxon>
        <taxon>Bacillati</taxon>
        <taxon>Cyanobacteriota</taxon>
        <taxon>Cyanophyceae</taxon>
        <taxon>Oscillatoriophycideae</taxon>
        <taxon>Chroococcales</taxon>
        <taxon>Microcystaceae</taxon>
        <taxon>Pannus</taxon>
    </lineage>
</organism>
<evidence type="ECO:0000256" key="2">
    <source>
        <dbReference type="ARBA" id="ARBA00007400"/>
    </source>
</evidence>
<keyword evidence="9" id="KW-0808">Transferase</keyword>